<comment type="caution">
    <text evidence="1">The sequence shown here is derived from an EMBL/GenBank/DDBJ whole genome shotgun (WGS) entry which is preliminary data.</text>
</comment>
<feature type="non-terminal residue" evidence="1">
    <location>
        <position position="89"/>
    </location>
</feature>
<dbReference type="AlphaFoldDB" id="A0A212CLS5"/>
<accession>A0A212CLS5</accession>
<gene>
    <name evidence="1" type="ORF">Celaphus_00012137</name>
</gene>
<protein>
    <submittedName>
        <fullName evidence="1">Uncharacterized protein</fullName>
    </submittedName>
</protein>
<dbReference type="EMBL" id="MKHE01000018">
    <property type="protein sequence ID" value="OWK06804.1"/>
    <property type="molecule type" value="Genomic_DNA"/>
</dbReference>
<name>A0A212CLS5_CEREH</name>
<keyword evidence="2" id="KW-1185">Reference proteome</keyword>
<dbReference type="Proteomes" id="UP000242450">
    <property type="component" value="Chromosome 18"/>
</dbReference>
<organism evidence="1 2">
    <name type="scientific">Cervus elaphus hippelaphus</name>
    <name type="common">European red deer</name>
    <dbReference type="NCBI Taxonomy" id="46360"/>
    <lineage>
        <taxon>Eukaryota</taxon>
        <taxon>Metazoa</taxon>
        <taxon>Chordata</taxon>
        <taxon>Craniata</taxon>
        <taxon>Vertebrata</taxon>
        <taxon>Euteleostomi</taxon>
        <taxon>Mammalia</taxon>
        <taxon>Eutheria</taxon>
        <taxon>Laurasiatheria</taxon>
        <taxon>Artiodactyla</taxon>
        <taxon>Ruminantia</taxon>
        <taxon>Pecora</taxon>
        <taxon>Cervidae</taxon>
        <taxon>Cervinae</taxon>
        <taxon>Cervus</taxon>
    </lineage>
</organism>
<sequence>MLLSENLLKISVLKNLESRFGFRIEEPDIHSRKGNIRAEALIKAFMNNPFLASILDYNLLNKQGFLDQESKFGFKIKALNSLPRGRENS</sequence>
<evidence type="ECO:0000313" key="1">
    <source>
        <dbReference type="EMBL" id="OWK06804.1"/>
    </source>
</evidence>
<proteinExistence type="predicted"/>
<evidence type="ECO:0000313" key="2">
    <source>
        <dbReference type="Proteomes" id="UP000242450"/>
    </source>
</evidence>
<reference evidence="1 2" key="1">
    <citation type="journal article" date="2018" name="Mol. Genet. Genomics">
        <title>The red deer Cervus elaphus genome CerEla1.0: sequencing, annotating, genes, and chromosomes.</title>
        <authorList>
            <person name="Bana N.A."/>
            <person name="Nyiri A."/>
            <person name="Nagy J."/>
            <person name="Frank K."/>
            <person name="Nagy T."/>
            <person name="Steger V."/>
            <person name="Schiller M."/>
            <person name="Lakatos P."/>
            <person name="Sugar L."/>
            <person name="Horn P."/>
            <person name="Barta E."/>
            <person name="Orosz L."/>
        </authorList>
    </citation>
    <scope>NUCLEOTIDE SEQUENCE [LARGE SCALE GENOMIC DNA]</scope>
    <source>
        <strain evidence="1">Hungarian</strain>
    </source>
</reference>